<dbReference type="InterPro" id="IPR016181">
    <property type="entry name" value="Acyl_CoA_acyltransferase"/>
</dbReference>
<dbReference type="PROSITE" id="PS51186">
    <property type="entry name" value="GNAT"/>
    <property type="match status" value="1"/>
</dbReference>
<dbReference type="Proteomes" id="UP001147733">
    <property type="component" value="Unassembled WGS sequence"/>
</dbReference>
<dbReference type="Gene3D" id="3.40.630.30">
    <property type="match status" value="1"/>
</dbReference>
<dbReference type="Pfam" id="PF13508">
    <property type="entry name" value="Acetyltransf_7"/>
    <property type="match status" value="1"/>
</dbReference>
<comment type="caution">
    <text evidence="2">The sequence shown here is derived from an EMBL/GenBank/DDBJ whole genome shotgun (WGS) entry which is preliminary data.</text>
</comment>
<feature type="domain" description="N-acetyltransferase" evidence="1">
    <location>
        <begin position="6"/>
        <end position="200"/>
    </location>
</feature>
<dbReference type="AlphaFoldDB" id="A0A9W9P2P6"/>
<gene>
    <name evidence="2" type="ORF">N7469_005781</name>
</gene>
<dbReference type="OrthoDB" id="410198at2759"/>
<dbReference type="EMBL" id="JAPQKT010000004">
    <property type="protein sequence ID" value="KAJ5234015.1"/>
    <property type="molecule type" value="Genomic_DNA"/>
</dbReference>
<dbReference type="InterPro" id="IPR052523">
    <property type="entry name" value="Trichothecene_AcTrans"/>
</dbReference>
<dbReference type="PANTHER" id="PTHR42791">
    <property type="entry name" value="GNAT FAMILY ACETYLTRANSFERASE"/>
    <property type="match status" value="1"/>
</dbReference>
<sequence>MAASNYSILPVMEADLPFLAEFIHAAKLRLTINRLLFEDWPNDPVQTKMYTNAVRSGFKDPDTEGFKAVDKNSKEIVGYFVLARKRPSQKPPQYEIREISSQGTPEGLNPLLFAEVMAASAKIEKEVEGTDHFDLVYICVKPSLQGHGIGAKLVQIGFDKAKDDNIPFALCAEAPAHDFYVKLGFKETKHTDIDLAKYAPANSGFGVFRLTGMIWYP</sequence>
<dbReference type="CDD" id="cd04301">
    <property type="entry name" value="NAT_SF"/>
    <property type="match status" value="1"/>
</dbReference>
<dbReference type="SUPFAM" id="SSF55729">
    <property type="entry name" value="Acyl-CoA N-acyltransferases (Nat)"/>
    <property type="match status" value="1"/>
</dbReference>
<evidence type="ECO:0000313" key="2">
    <source>
        <dbReference type="EMBL" id="KAJ5234015.1"/>
    </source>
</evidence>
<organism evidence="2 3">
    <name type="scientific">Penicillium citrinum</name>
    <dbReference type="NCBI Taxonomy" id="5077"/>
    <lineage>
        <taxon>Eukaryota</taxon>
        <taxon>Fungi</taxon>
        <taxon>Dikarya</taxon>
        <taxon>Ascomycota</taxon>
        <taxon>Pezizomycotina</taxon>
        <taxon>Eurotiomycetes</taxon>
        <taxon>Eurotiomycetidae</taxon>
        <taxon>Eurotiales</taxon>
        <taxon>Aspergillaceae</taxon>
        <taxon>Penicillium</taxon>
    </lineage>
</organism>
<reference evidence="2" key="1">
    <citation type="submission" date="2022-11" db="EMBL/GenBank/DDBJ databases">
        <authorList>
            <person name="Petersen C."/>
        </authorList>
    </citation>
    <scope>NUCLEOTIDE SEQUENCE</scope>
    <source>
        <strain evidence="2">IBT 23319</strain>
    </source>
</reference>
<proteinExistence type="predicted"/>
<dbReference type="InterPro" id="IPR000182">
    <property type="entry name" value="GNAT_dom"/>
</dbReference>
<accession>A0A9W9P2P6</accession>
<dbReference type="GeneID" id="81383868"/>
<evidence type="ECO:0000259" key="1">
    <source>
        <dbReference type="PROSITE" id="PS51186"/>
    </source>
</evidence>
<dbReference type="GO" id="GO:0016747">
    <property type="term" value="F:acyltransferase activity, transferring groups other than amino-acyl groups"/>
    <property type="evidence" value="ECO:0007669"/>
    <property type="project" value="InterPro"/>
</dbReference>
<name>A0A9W9P2P6_PENCI</name>
<dbReference type="RefSeq" id="XP_056501515.1">
    <property type="nucleotide sequence ID" value="XM_056644701.1"/>
</dbReference>
<protein>
    <recommendedName>
        <fullName evidence="1">N-acetyltransferase domain-containing protein</fullName>
    </recommendedName>
</protein>
<keyword evidence="3" id="KW-1185">Reference proteome</keyword>
<evidence type="ECO:0000313" key="3">
    <source>
        <dbReference type="Proteomes" id="UP001147733"/>
    </source>
</evidence>
<reference evidence="2" key="2">
    <citation type="journal article" date="2023" name="IMA Fungus">
        <title>Comparative genomic study of the Penicillium genus elucidates a diverse pangenome and 15 lateral gene transfer events.</title>
        <authorList>
            <person name="Petersen C."/>
            <person name="Sorensen T."/>
            <person name="Nielsen M.R."/>
            <person name="Sondergaard T.E."/>
            <person name="Sorensen J.L."/>
            <person name="Fitzpatrick D.A."/>
            <person name="Frisvad J.C."/>
            <person name="Nielsen K.L."/>
        </authorList>
    </citation>
    <scope>NUCLEOTIDE SEQUENCE</scope>
    <source>
        <strain evidence="2">IBT 23319</strain>
    </source>
</reference>
<dbReference type="PANTHER" id="PTHR42791:SF4">
    <property type="entry name" value="ACETYLTRANSFERASE, GNAT FAMILY FAMILY (AFU_ORTHOLOGUE AFUA_4G09540)-RELATED"/>
    <property type="match status" value="1"/>
</dbReference>